<proteinExistence type="predicted"/>
<dbReference type="Pfam" id="PF20057">
    <property type="entry name" value="DUF6456"/>
    <property type="match status" value="1"/>
</dbReference>
<gene>
    <name evidence="3" type="ORF">F1654_00475</name>
</gene>
<name>A0A5M6ZJK1_9PROT</name>
<feature type="region of interest" description="Disordered" evidence="1">
    <location>
        <begin position="156"/>
        <end position="178"/>
    </location>
</feature>
<evidence type="ECO:0000256" key="1">
    <source>
        <dbReference type="SAM" id="MobiDB-lite"/>
    </source>
</evidence>
<dbReference type="AlphaFoldDB" id="A0A5M6ZJK1"/>
<dbReference type="Proteomes" id="UP000325122">
    <property type="component" value="Unassembled WGS sequence"/>
</dbReference>
<keyword evidence="4" id="KW-1185">Reference proteome</keyword>
<organism evidence="3 4">
    <name type="scientific">Alkalicaulis satelles</name>
    <dbReference type="NCBI Taxonomy" id="2609175"/>
    <lineage>
        <taxon>Bacteria</taxon>
        <taxon>Pseudomonadati</taxon>
        <taxon>Pseudomonadota</taxon>
        <taxon>Alphaproteobacteria</taxon>
        <taxon>Maricaulales</taxon>
        <taxon>Maricaulaceae</taxon>
        <taxon>Alkalicaulis</taxon>
    </lineage>
</organism>
<protein>
    <recommendedName>
        <fullName evidence="2">DUF6456 domain-containing protein</fullName>
    </recommendedName>
</protein>
<evidence type="ECO:0000313" key="4">
    <source>
        <dbReference type="Proteomes" id="UP000325122"/>
    </source>
</evidence>
<evidence type="ECO:0000313" key="3">
    <source>
        <dbReference type="EMBL" id="KAA5804520.1"/>
    </source>
</evidence>
<sequence>MSAPSWMKRLDAPGRVLAPLPAGRKGFGVFQGPDRRRRPMAIAREAEVREAAASGALEHSEAGWRLTSAGRARLKRADAGGDFGAQHRKTAPRIVMDDDGRERVTQADIAAGSPLARYARPQGGRPALIEPVHAAAAAMLRHDYERSALMSRVTMDWSGQPGARTRSAPRDRSDAPSSRLAAQSRVLDALEAAGPGLDRLLTALVLRDTPMGEAERELGWPARAGAPALRLALERLAVHYRLTAPAQTFNPFSAAGDG</sequence>
<reference evidence="3 4" key="1">
    <citation type="submission" date="2019-09" db="EMBL/GenBank/DDBJ databases">
        <authorList>
            <person name="Kevbrin V."/>
            <person name="Grouzdev D.S."/>
        </authorList>
    </citation>
    <scope>NUCLEOTIDE SEQUENCE [LARGE SCALE GENOMIC DNA]</scope>
    <source>
        <strain evidence="3 4">G-192</strain>
    </source>
</reference>
<dbReference type="RefSeq" id="WP_150021551.1">
    <property type="nucleotide sequence ID" value="NZ_VWOJ01000001.1"/>
</dbReference>
<dbReference type="EMBL" id="VWOJ01000001">
    <property type="protein sequence ID" value="KAA5804520.1"/>
    <property type="molecule type" value="Genomic_DNA"/>
</dbReference>
<feature type="domain" description="DUF6456" evidence="2">
    <location>
        <begin position="111"/>
        <end position="241"/>
    </location>
</feature>
<accession>A0A5M6ZJK1</accession>
<evidence type="ECO:0000259" key="2">
    <source>
        <dbReference type="Pfam" id="PF20057"/>
    </source>
</evidence>
<comment type="caution">
    <text evidence="3">The sequence shown here is derived from an EMBL/GenBank/DDBJ whole genome shotgun (WGS) entry which is preliminary data.</text>
</comment>
<dbReference type="InterPro" id="IPR045599">
    <property type="entry name" value="DUF6456"/>
</dbReference>